<evidence type="ECO:0000313" key="3">
    <source>
        <dbReference type="EMBL" id="GKT41446.1"/>
    </source>
</evidence>
<sequence>MAANSRRIFQMLLLAAGLLLTLAFLRSIGTSDEAKEWASSKVSSLMSSNGGRVSMREFMATAESIWAKTVRQRHDMIAADYGDASLMPLFPATDAPKYKKHPYSIWDFTPASFSCPHEMERVGRMGDGGKWVCGMSRYVHFPKDRECVIYSFGVRDESSFGKEPKPAPTSIRLGF</sequence>
<gene>
    <name evidence="3" type="ORF">ColSpa_01627</name>
</gene>
<dbReference type="GeneID" id="73322429"/>
<evidence type="ECO:0000256" key="1">
    <source>
        <dbReference type="SAM" id="SignalP"/>
    </source>
</evidence>
<accession>A0AA37L481</accession>
<organism evidence="3 4">
    <name type="scientific">Colletotrichum spaethianum</name>
    <dbReference type="NCBI Taxonomy" id="700344"/>
    <lineage>
        <taxon>Eukaryota</taxon>
        <taxon>Fungi</taxon>
        <taxon>Dikarya</taxon>
        <taxon>Ascomycota</taxon>
        <taxon>Pezizomycotina</taxon>
        <taxon>Sordariomycetes</taxon>
        <taxon>Hypocreomycetidae</taxon>
        <taxon>Glomerellales</taxon>
        <taxon>Glomerellaceae</taxon>
        <taxon>Colletotrichum</taxon>
        <taxon>Colletotrichum spaethianum species complex</taxon>
    </lineage>
</organism>
<keyword evidence="1" id="KW-0732">Signal</keyword>
<keyword evidence="4" id="KW-1185">Reference proteome</keyword>
<dbReference type="PANTHER" id="PTHR32026">
    <property type="entry name" value="METHYLTRANSFERASE-LIKE PROTEIN 24"/>
    <property type="match status" value="1"/>
</dbReference>
<feature type="signal peptide" evidence="1">
    <location>
        <begin position="1"/>
        <end position="23"/>
    </location>
</feature>
<reference evidence="3 4" key="1">
    <citation type="submission" date="2022-03" db="EMBL/GenBank/DDBJ databases">
        <title>Genome data of Colletotrichum spp.</title>
        <authorList>
            <person name="Utami Y.D."/>
            <person name="Hiruma K."/>
        </authorList>
    </citation>
    <scope>NUCLEOTIDE SEQUENCE [LARGE SCALE GENOMIC DNA]</scope>
    <source>
        <strain evidence="3 4">MAFF 239500</strain>
    </source>
</reference>
<dbReference type="PANTHER" id="PTHR32026:SF10">
    <property type="entry name" value="METHYLTRANSFERASE-LIKE PROTEIN 24-RELATED"/>
    <property type="match status" value="1"/>
</dbReference>
<dbReference type="AlphaFoldDB" id="A0AA37L481"/>
<dbReference type="InterPro" id="IPR025714">
    <property type="entry name" value="Methyltranfer_dom"/>
</dbReference>
<comment type="caution">
    <text evidence="3">The sequence shown here is derived from an EMBL/GenBank/DDBJ whole genome shotgun (WGS) entry which is preliminary data.</text>
</comment>
<protein>
    <recommendedName>
        <fullName evidence="2">Methyltransferase domain-containing protein</fullName>
    </recommendedName>
</protein>
<dbReference type="EMBL" id="BQXU01000003">
    <property type="protein sequence ID" value="GKT41446.1"/>
    <property type="molecule type" value="Genomic_DNA"/>
</dbReference>
<dbReference type="RefSeq" id="XP_049123796.1">
    <property type="nucleotide sequence ID" value="XM_049267839.1"/>
</dbReference>
<proteinExistence type="predicted"/>
<dbReference type="InterPro" id="IPR026913">
    <property type="entry name" value="METTL24"/>
</dbReference>
<name>A0AA37L481_9PEZI</name>
<dbReference type="Proteomes" id="UP001055115">
    <property type="component" value="Unassembled WGS sequence"/>
</dbReference>
<dbReference type="Pfam" id="PF13383">
    <property type="entry name" value="Methyltransf_22"/>
    <property type="match status" value="1"/>
</dbReference>
<evidence type="ECO:0000313" key="4">
    <source>
        <dbReference type="Proteomes" id="UP001055115"/>
    </source>
</evidence>
<feature type="chain" id="PRO_5041413104" description="Methyltransferase domain-containing protein" evidence="1">
    <location>
        <begin position="24"/>
        <end position="175"/>
    </location>
</feature>
<evidence type="ECO:0000259" key="2">
    <source>
        <dbReference type="Pfam" id="PF13383"/>
    </source>
</evidence>
<feature type="domain" description="Methyltransferase" evidence="2">
    <location>
        <begin position="108"/>
        <end position="160"/>
    </location>
</feature>